<evidence type="ECO:0000313" key="1">
    <source>
        <dbReference type="EMBL" id="NVD41319.1"/>
    </source>
</evidence>
<dbReference type="Proteomes" id="UP000520198">
    <property type="component" value="Unassembled WGS sequence"/>
</dbReference>
<reference evidence="1 2" key="1">
    <citation type="submission" date="2020-06" db="EMBL/GenBank/DDBJ databases">
        <authorList>
            <person name="Grouzdev D.S."/>
        </authorList>
    </citation>
    <scope>NUCLEOTIDE SEQUENCE [LARGE SCALE GENOMIC DNA]</scope>
    <source>
        <strain evidence="1 2">HO-A22</strain>
    </source>
</reference>
<sequence>MFAPSLRDPGFVELVDEQPNGKFVVWDGQATGLPRAYGRKERWLVEHLESGRKRFYKTKKEARADARKCAQAVGDQARWWESGWDIL</sequence>
<gene>
    <name evidence="1" type="ORF">HT585_20800</name>
</gene>
<evidence type="ECO:0000313" key="2">
    <source>
        <dbReference type="Proteomes" id="UP000520198"/>
    </source>
</evidence>
<name>A0A7Y6Q946_9HYPH</name>
<dbReference type="EMBL" id="JABWDU010000005">
    <property type="protein sequence ID" value="NVD41319.1"/>
    <property type="molecule type" value="Genomic_DNA"/>
</dbReference>
<dbReference type="RefSeq" id="WP_176354750.1">
    <property type="nucleotide sequence ID" value="NZ_JABWDU010000005.1"/>
</dbReference>
<organism evidence="1 2">
    <name type="scientific">Ensifer oleiphilus</name>
    <dbReference type="NCBI Taxonomy" id="2742698"/>
    <lineage>
        <taxon>Bacteria</taxon>
        <taxon>Pseudomonadati</taxon>
        <taxon>Pseudomonadota</taxon>
        <taxon>Alphaproteobacteria</taxon>
        <taxon>Hyphomicrobiales</taxon>
        <taxon>Rhizobiaceae</taxon>
        <taxon>Sinorhizobium/Ensifer group</taxon>
        <taxon>Ensifer</taxon>
    </lineage>
</organism>
<accession>A0A7Y6Q946</accession>
<comment type="caution">
    <text evidence="1">The sequence shown here is derived from an EMBL/GenBank/DDBJ whole genome shotgun (WGS) entry which is preliminary data.</text>
</comment>
<proteinExistence type="predicted"/>
<keyword evidence="2" id="KW-1185">Reference proteome</keyword>
<protein>
    <submittedName>
        <fullName evidence="1">Uncharacterized protein</fullName>
    </submittedName>
</protein>
<dbReference type="AlphaFoldDB" id="A0A7Y6Q946"/>